<dbReference type="InterPro" id="IPR007221">
    <property type="entry name" value="MreC"/>
</dbReference>
<dbReference type="Pfam" id="PF04085">
    <property type="entry name" value="MreC"/>
    <property type="match status" value="1"/>
</dbReference>
<dbReference type="GO" id="GO:0005886">
    <property type="term" value="C:plasma membrane"/>
    <property type="evidence" value="ECO:0007669"/>
    <property type="project" value="TreeGrafter"/>
</dbReference>
<dbReference type="Gene3D" id="2.40.10.350">
    <property type="entry name" value="Rod shape-determining protein MreC, domain 2"/>
    <property type="match status" value="1"/>
</dbReference>
<dbReference type="InterPro" id="IPR042175">
    <property type="entry name" value="Cell/Rod_MreC_2"/>
</dbReference>
<comment type="caution">
    <text evidence="2">The sequence shown here is derived from an EMBL/GenBank/DDBJ whole genome shotgun (WGS) entry which is preliminary data.</text>
</comment>
<dbReference type="GO" id="GO:0008360">
    <property type="term" value="P:regulation of cell shape"/>
    <property type="evidence" value="ECO:0007669"/>
    <property type="project" value="InterPro"/>
</dbReference>
<dbReference type="InterPro" id="IPR055342">
    <property type="entry name" value="MreC_beta-barrel_core"/>
</dbReference>
<sequence>MEHVYREASIKEGDVIVTSGYSGNHPEDIMIGTVQEIRMDSVGLLQQAKVIPAADIADVEHVLVITGFTPEPKIDVNMQGGRAQ</sequence>
<accession>J9G9B9</accession>
<protein>
    <submittedName>
        <fullName evidence="2">Rod shape-determining protein MreC</fullName>
    </submittedName>
</protein>
<dbReference type="PANTHER" id="PTHR34138:SF1">
    <property type="entry name" value="CELL SHAPE-DETERMINING PROTEIN MREC"/>
    <property type="match status" value="1"/>
</dbReference>
<dbReference type="PANTHER" id="PTHR34138">
    <property type="entry name" value="CELL SHAPE-DETERMINING PROTEIN MREC"/>
    <property type="match status" value="1"/>
</dbReference>
<name>J9G9B9_9ZZZZ</name>
<organism evidence="2">
    <name type="scientific">gut metagenome</name>
    <dbReference type="NCBI Taxonomy" id="749906"/>
    <lineage>
        <taxon>unclassified sequences</taxon>
        <taxon>metagenomes</taxon>
        <taxon>organismal metagenomes</taxon>
    </lineage>
</organism>
<proteinExistence type="predicted"/>
<dbReference type="EMBL" id="AMCI01002149">
    <property type="protein sequence ID" value="EJX03464.1"/>
    <property type="molecule type" value="Genomic_DNA"/>
</dbReference>
<dbReference type="AlphaFoldDB" id="J9G9B9"/>
<evidence type="ECO:0000313" key="2">
    <source>
        <dbReference type="EMBL" id="EJX03464.1"/>
    </source>
</evidence>
<evidence type="ECO:0000259" key="1">
    <source>
        <dbReference type="Pfam" id="PF04085"/>
    </source>
</evidence>
<feature type="domain" description="Rod shape-determining protein MreC beta-barrel core" evidence="1">
    <location>
        <begin position="1"/>
        <end position="65"/>
    </location>
</feature>
<reference evidence="2" key="1">
    <citation type="journal article" date="2012" name="PLoS ONE">
        <title>Gene sets for utilization of primary and secondary nutrition supplies in the distal gut of endangered iberian lynx.</title>
        <authorList>
            <person name="Alcaide M."/>
            <person name="Messina E."/>
            <person name="Richter M."/>
            <person name="Bargiela R."/>
            <person name="Peplies J."/>
            <person name="Huws S.A."/>
            <person name="Newbold C.J."/>
            <person name="Golyshin P.N."/>
            <person name="Simon M.A."/>
            <person name="Lopez G."/>
            <person name="Yakimov M.M."/>
            <person name="Ferrer M."/>
        </authorList>
    </citation>
    <scope>NUCLEOTIDE SEQUENCE</scope>
</reference>
<gene>
    <name evidence="2" type="ORF">EVA_08430</name>
</gene>